<feature type="domain" description="Inhibitor I9" evidence="2">
    <location>
        <begin position="7"/>
        <end position="74"/>
    </location>
</feature>
<dbReference type="Gene3D" id="3.30.70.80">
    <property type="entry name" value="Peptidase S8 propeptide/proteinase inhibitor I9"/>
    <property type="match status" value="1"/>
</dbReference>
<dbReference type="PANTHER" id="PTHR28288">
    <property type="entry name" value="PROTEASE B INHIBITOR 2"/>
    <property type="match status" value="1"/>
</dbReference>
<dbReference type="Proteomes" id="UP001239445">
    <property type="component" value="Unassembled WGS sequence"/>
</dbReference>
<evidence type="ECO:0000256" key="1">
    <source>
        <dbReference type="ARBA" id="ARBA00038069"/>
    </source>
</evidence>
<comment type="caution">
    <text evidence="3">The sequence shown here is derived from an EMBL/GenBank/DDBJ whole genome shotgun (WGS) entry which is preliminary data.</text>
</comment>
<reference evidence="3" key="1">
    <citation type="submission" date="2023-06" db="EMBL/GenBank/DDBJ databases">
        <title>Genome-scale phylogeny and comparative genomics of the fungal order Sordariales.</title>
        <authorList>
            <consortium name="Lawrence Berkeley National Laboratory"/>
            <person name="Hensen N."/>
            <person name="Bonometti L."/>
            <person name="Westerberg I."/>
            <person name="Brannstrom I.O."/>
            <person name="Guillou S."/>
            <person name="Cros-Aarteil S."/>
            <person name="Calhoun S."/>
            <person name="Haridas S."/>
            <person name="Kuo A."/>
            <person name="Mondo S."/>
            <person name="Pangilinan J."/>
            <person name="Riley R."/>
            <person name="Labutti K."/>
            <person name="Andreopoulos B."/>
            <person name="Lipzen A."/>
            <person name="Chen C."/>
            <person name="Yanf M."/>
            <person name="Daum C."/>
            <person name="Ng V."/>
            <person name="Clum A."/>
            <person name="Steindorff A."/>
            <person name="Ohm R."/>
            <person name="Martin F."/>
            <person name="Silar P."/>
            <person name="Natvig D."/>
            <person name="Lalanne C."/>
            <person name="Gautier V."/>
            <person name="Ament-Velasquez S.L."/>
            <person name="Kruys A."/>
            <person name="Hutchinson M.I."/>
            <person name="Powell A.J."/>
            <person name="Barry K."/>
            <person name="Miller A.N."/>
            <person name="Grigoriev I.V."/>
            <person name="Debuchy R."/>
            <person name="Gladieux P."/>
            <person name="Thoren M.H."/>
            <person name="Johannesson H."/>
        </authorList>
    </citation>
    <scope>NUCLEOTIDE SEQUENCE</scope>
    <source>
        <strain evidence="3">PSN4</strain>
    </source>
</reference>
<protein>
    <recommendedName>
        <fullName evidence="2">Inhibitor I9 domain-containing protein</fullName>
    </recommendedName>
</protein>
<dbReference type="FunFam" id="3.30.70.80:FF:000005">
    <property type="entry name" value="Proteinase inhibitor I2B"/>
    <property type="match status" value="1"/>
</dbReference>
<dbReference type="GO" id="GO:0042144">
    <property type="term" value="P:vacuole fusion, non-autophagic"/>
    <property type="evidence" value="ECO:0007669"/>
    <property type="project" value="TreeGrafter"/>
</dbReference>
<dbReference type="EMBL" id="MU839828">
    <property type="protein sequence ID" value="KAK1759307.1"/>
    <property type="molecule type" value="Genomic_DNA"/>
</dbReference>
<evidence type="ECO:0000313" key="4">
    <source>
        <dbReference type="Proteomes" id="UP001239445"/>
    </source>
</evidence>
<accession>A0AAJ0BLZ9</accession>
<dbReference type="PANTHER" id="PTHR28288:SF2">
    <property type="entry name" value="PROTEASE B INHIBITOR 2"/>
    <property type="match status" value="1"/>
</dbReference>
<dbReference type="SUPFAM" id="SSF54897">
    <property type="entry name" value="Protease propeptides/inhibitors"/>
    <property type="match status" value="1"/>
</dbReference>
<name>A0AAJ0BLZ9_9PEZI</name>
<proteinExistence type="inferred from homology"/>
<keyword evidence="4" id="KW-1185">Reference proteome</keyword>
<dbReference type="InterPro" id="IPR037045">
    <property type="entry name" value="S8pro/Inhibitor_I9_sf"/>
</dbReference>
<comment type="similarity">
    <text evidence="1">Belongs to the protease inhibitor I9 family.</text>
</comment>
<evidence type="ECO:0000259" key="2">
    <source>
        <dbReference type="Pfam" id="PF05922"/>
    </source>
</evidence>
<organism evidence="3 4">
    <name type="scientific">Echria macrotheca</name>
    <dbReference type="NCBI Taxonomy" id="438768"/>
    <lineage>
        <taxon>Eukaryota</taxon>
        <taxon>Fungi</taxon>
        <taxon>Dikarya</taxon>
        <taxon>Ascomycota</taxon>
        <taxon>Pezizomycotina</taxon>
        <taxon>Sordariomycetes</taxon>
        <taxon>Sordariomycetidae</taxon>
        <taxon>Sordariales</taxon>
        <taxon>Schizotheciaceae</taxon>
        <taxon>Echria</taxon>
    </lineage>
</organism>
<dbReference type="InterPro" id="IPR052471">
    <property type="entry name" value="PBI_I9"/>
</dbReference>
<dbReference type="GO" id="GO:0004866">
    <property type="term" value="F:endopeptidase inhibitor activity"/>
    <property type="evidence" value="ECO:0007669"/>
    <property type="project" value="UniProtKB-ARBA"/>
</dbReference>
<dbReference type="AlphaFoldDB" id="A0AAJ0BLZ9"/>
<dbReference type="Pfam" id="PF05922">
    <property type="entry name" value="Inhibitor_I9"/>
    <property type="match status" value="1"/>
</dbReference>
<gene>
    <name evidence="3" type="ORF">QBC47DRAFT_371559</name>
</gene>
<dbReference type="InterPro" id="IPR010259">
    <property type="entry name" value="S8pro/Inhibitor_I9"/>
</dbReference>
<sequence length="75" mass="8342">MSETGKSYIVTCNDDATPEQIQAAKDNAVKQGGKIGHEYKLTKAFQVIFPKDSVQAFEKSEHVKDIEEDKVVSIQ</sequence>
<evidence type="ECO:0000313" key="3">
    <source>
        <dbReference type="EMBL" id="KAK1759307.1"/>
    </source>
</evidence>